<organism evidence="3 4">
    <name type="scientific">Glycomyces paridis</name>
    <dbReference type="NCBI Taxonomy" id="2126555"/>
    <lineage>
        <taxon>Bacteria</taxon>
        <taxon>Bacillati</taxon>
        <taxon>Actinomycetota</taxon>
        <taxon>Actinomycetes</taxon>
        <taxon>Glycomycetales</taxon>
        <taxon>Glycomycetaceae</taxon>
        <taxon>Glycomyces</taxon>
    </lineage>
</organism>
<gene>
    <name evidence="3" type="ORF">E9998_03295</name>
</gene>
<dbReference type="GO" id="GO:0006355">
    <property type="term" value="P:regulation of DNA-templated transcription"/>
    <property type="evidence" value="ECO:0007669"/>
    <property type="project" value="InterPro"/>
</dbReference>
<evidence type="ECO:0000259" key="2">
    <source>
        <dbReference type="Pfam" id="PF22513"/>
    </source>
</evidence>
<feature type="domain" description="Antitoxin FitA-like ribbon-helix-helix" evidence="2">
    <location>
        <begin position="14"/>
        <end position="47"/>
    </location>
</feature>
<proteinExistence type="predicted"/>
<comment type="caution">
    <text evidence="3">The sequence shown here is derived from an EMBL/GenBank/DDBJ whole genome shotgun (WGS) entry which is preliminary data.</text>
</comment>
<evidence type="ECO:0000256" key="1">
    <source>
        <dbReference type="SAM" id="MobiDB-lite"/>
    </source>
</evidence>
<evidence type="ECO:0000313" key="4">
    <source>
        <dbReference type="Proteomes" id="UP000305792"/>
    </source>
</evidence>
<feature type="compositionally biased region" description="Basic and acidic residues" evidence="1">
    <location>
        <begin position="36"/>
        <end position="54"/>
    </location>
</feature>
<reference evidence="3 4" key="1">
    <citation type="journal article" date="2018" name="Int. J. Syst. Evol. Microbiol.">
        <title>Glycomyces paridis sp. nov., isolated from the medicinal plant Paris polyphylla.</title>
        <authorList>
            <person name="Fang X.M."/>
            <person name="Bai J.L."/>
            <person name="Su J."/>
            <person name="Zhao L.L."/>
            <person name="Liu H.Y."/>
            <person name="Ma B.P."/>
            <person name="Zhang Y.Q."/>
            <person name="Yu L.Y."/>
        </authorList>
    </citation>
    <scope>NUCLEOTIDE SEQUENCE [LARGE SCALE GENOMIC DNA]</scope>
    <source>
        <strain evidence="3 4">CPCC 204357</strain>
    </source>
</reference>
<dbReference type="InterPro" id="IPR010985">
    <property type="entry name" value="Ribbon_hlx_hlx"/>
</dbReference>
<evidence type="ECO:0000313" key="3">
    <source>
        <dbReference type="EMBL" id="THV31403.1"/>
    </source>
</evidence>
<dbReference type="OrthoDB" id="2389872at2"/>
<accession>A0A4S8PKW2</accession>
<sequence length="95" mass="10781">MTIMTDSEARERAMSIRAIPATVYERLRRQAAAHQRSMEAEARDIIDKGTRSAESEPGMLGSRVHRLFAEVGGFDEFAVPPRTDRPRDVDFSEWS</sequence>
<dbReference type="Gene3D" id="1.10.1220.10">
    <property type="entry name" value="Met repressor-like"/>
    <property type="match status" value="1"/>
</dbReference>
<dbReference type="Proteomes" id="UP000305792">
    <property type="component" value="Unassembled WGS sequence"/>
</dbReference>
<keyword evidence="4" id="KW-1185">Reference proteome</keyword>
<dbReference type="SUPFAM" id="SSF47598">
    <property type="entry name" value="Ribbon-helix-helix"/>
    <property type="match status" value="1"/>
</dbReference>
<dbReference type="InterPro" id="IPR013321">
    <property type="entry name" value="Arc_rbn_hlx_hlx"/>
</dbReference>
<protein>
    <submittedName>
        <fullName evidence="3">Plasmid stabilization protein</fullName>
    </submittedName>
</protein>
<dbReference type="EMBL" id="STGX01000002">
    <property type="protein sequence ID" value="THV31403.1"/>
    <property type="molecule type" value="Genomic_DNA"/>
</dbReference>
<dbReference type="Pfam" id="PF22513">
    <property type="entry name" value="FitA-like_RHH"/>
    <property type="match status" value="1"/>
</dbReference>
<dbReference type="InterPro" id="IPR053853">
    <property type="entry name" value="FitA-like_RHH"/>
</dbReference>
<dbReference type="AlphaFoldDB" id="A0A4S8PKW2"/>
<feature type="region of interest" description="Disordered" evidence="1">
    <location>
        <begin position="35"/>
        <end position="58"/>
    </location>
</feature>
<name>A0A4S8PKW2_9ACTN</name>